<dbReference type="InterPro" id="IPR029058">
    <property type="entry name" value="AB_hydrolase_fold"/>
</dbReference>
<dbReference type="PROSITE" id="PS00622">
    <property type="entry name" value="HTH_LUXR_1"/>
    <property type="match status" value="1"/>
</dbReference>
<dbReference type="SUPFAM" id="SSF53474">
    <property type="entry name" value="alpha/beta-Hydrolases"/>
    <property type="match status" value="1"/>
</dbReference>
<dbReference type="SUPFAM" id="SSF46894">
    <property type="entry name" value="C-terminal effector domain of the bipartite response regulators"/>
    <property type="match status" value="1"/>
</dbReference>
<dbReference type="Pfam" id="PF00196">
    <property type="entry name" value="GerE"/>
    <property type="match status" value="1"/>
</dbReference>
<evidence type="ECO:0000313" key="2">
    <source>
        <dbReference type="EMBL" id="AMY10786.1"/>
    </source>
</evidence>
<dbReference type="SMART" id="SM00421">
    <property type="entry name" value="HTH_LUXR"/>
    <property type="match status" value="1"/>
</dbReference>
<organism evidence="2 3">
    <name type="scientific">Luteitalea pratensis</name>
    <dbReference type="NCBI Taxonomy" id="1855912"/>
    <lineage>
        <taxon>Bacteria</taxon>
        <taxon>Pseudomonadati</taxon>
        <taxon>Acidobacteriota</taxon>
        <taxon>Vicinamibacteria</taxon>
        <taxon>Vicinamibacterales</taxon>
        <taxon>Vicinamibacteraceae</taxon>
        <taxon>Luteitalea</taxon>
    </lineage>
</organism>
<dbReference type="GO" id="GO:0004064">
    <property type="term" value="F:arylesterase activity"/>
    <property type="evidence" value="ECO:0007669"/>
    <property type="project" value="UniProtKB-EC"/>
</dbReference>
<dbReference type="EMBL" id="CP015136">
    <property type="protein sequence ID" value="AMY10786.1"/>
    <property type="molecule type" value="Genomic_DNA"/>
</dbReference>
<proteinExistence type="predicted"/>
<dbReference type="PROSITE" id="PS50043">
    <property type="entry name" value="HTH_LUXR_2"/>
    <property type="match status" value="1"/>
</dbReference>
<keyword evidence="2" id="KW-0378">Hydrolase</keyword>
<dbReference type="Pfam" id="PF00561">
    <property type="entry name" value="Abhydrolase_1"/>
    <property type="match status" value="1"/>
</dbReference>
<dbReference type="Proteomes" id="UP000076079">
    <property type="component" value="Chromosome"/>
</dbReference>
<dbReference type="Gene3D" id="1.10.10.10">
    <property type="entry name" value="Winged helix-like DNA-binding domain superfamily/Winged helix DNA-binding domain"/>
    <property type="match status" value="1"/>
</dbReference>
<dbReference type="CDD" id="cd06170">
    <property type="entry name" value="LuxR_C_like"/>
    <property type="match status" value="1"/>
</dbReference>
<dbReference type="STRING" id="1855912.LuPra_04027"/>
<dbReference type="PANTHER" id="PTHR43433">
    <property type="entry name" value="HYDROLASE, ALPHA/BETA FOLD FAMILY PROTEIN"/>
    <property type="match status" value="1"/>
</dbReference>
<gene>
    <name evidence="2" type="ORF">LuPra_04027</name>
</gene>
<accession>A0A143PQZ6</accession>
<reference evidence="2 3" key="1">
    <citation type="journal article" date="2016" name="Genome Announc.">
        <title>First Complete Genome Sequence of a Subdivision 6 Acidobacterium Strain.</title>
        <authorList>
            <person name="Huang S."/>
            <person name="Vieira S."/>
            <person name="Bunk B."/>
            <person name="Riedel T."/>
            <person name="Sproer C."/>
            <person name="Overmann J."/>
        </authorList>
    </citation>
    <scope>NUCLEOTIDE SEQUENCE [LARGE SCALE GENOMIC DNA]</scope>
    <source>
        <strain evidence="3">DSM 100886 HEG_-6_39</strain>
    </source>
</reference>
<dbReference type="GO" id="GO:0006355">
    <property type="term" value="P:regulation of DNA-templated transcription"/>
    <property type="evidence" value="ECO:0007669"/>
    <property type="project" value="InterPro"/>
</dbReference>
<dbReference type="EC" id="3.1.1.2" evidence="2"/>
<dbReference type="PRINTS" id="PR00111">
    <property type="entry name" value="ABHYDROLASE"/>
</dbReference>
<dbReference type="GO" id="GO:0003677">
    <property type="term" value="F:DNA binding"/>
    <property type="evidence" value="ECO:0007669"/>
    <property type="project" value="InterPro"/>
</dbReference>
<evidence type="ECO:0000259" key="1">
    <source>
        <dbReference type="PROSITE" id="PS50043"/>
    </source>
</evidence>
<dbReference type="InterPro" id="IPR036388">
    <property type="entry name" value="WH-like_DNA-bd_sf"/>
</dbReference>
<dbReference type="PANTHER" id="PTHR43433:SF1">
    <property type="entry name" value="BLL5160 PROTEIN"/>
    <property type="match status" value="1"/>
</dbReference>
<name>A0A143PQZ6_LUTPR</name>
<dbReference type="InterPro" id="IPR016032">
    <property type="entry name" value="Sig_transdc_resp-reg_C-effctor"/>
</dbReference>
<keyword evidence="3" id="KW-1185">Reference proteome</keyword>
<reference evidence="3" key="2">
    <citation type="submission" date="2016-04" db="EMBL/GenBank/DDBJ databases">
        <title>First Complete Genome Sequence of a Subdivision 6 Acidobacterium.</title>
        <authorList>
            <person name="Huang S."/>
            <person name="Vieira S."/>
            <person name="Bunk B."/>
            <person name="Riedel T."/>
            <person name="Sproeer C."/>
            <person name="Overmann J."/>
        </authorList>
    </citation>
    <scope>NUCLEOTIDE SEQUENCE [LARGE SCALE GENOMIC DNA]</scope>
    <source>
        <strain evidence="3">DSM 100886 HEG_-6_39</strain>
    </source>
</reference>
<dbReference type="RefSeq" id="WP_162271456.1">
    <property type="nucleotide sequence ID" value="NZ_CP015136.1"/>
</dbReference>
<protein>
    <submittedName>
        <fullName evidence="2">Arylesterase</fullName>
        <ecNumber evidence="2">3.1.1.2</ecNumber>
    </submittedName>
</protein>
<dbReference type="AlphaFoldDB" id="A0A143PQZ6"/>
<evidence type="ECO:0000313" key="3">
    <source>
        <dbReference type="Proteomes" id="UP000076079"/>
    </source>
</evidence>
<dbReference type="KEGG" id="abac:LuPra_04027"/>
<dbReference type="PRINTS" id="PR00038">
    <property type="entry name" value="HTHLUXR"/>
</dbReference>
<dbReference type="InterPro" id="IPR000073">
    <property type="entry name" value="AB_hydrolase_1"/>
</dbReference>
<dbReference type="Gene3D" id="3.40.50.1820">
    <property type="entry name" value="alpha/beta hydrolase"/>
    <property type="match status" value="1"/>
</dbReference>
<feature type="domain" description="HTH luxR-type" evidence="1">
    <location>
        <begin position="291"/>
        <end position="356"/>
    </location>
</feature>
<dbReference type="InterPro" id="IPR050471">
    <property type="entry name" value="AB_hydrolase"/>
</dbReference>
<dbReference type="InterPro" id="IPR000792">
    <property type="entry name" value="Tscrpt_reg_LuxR_C"/>
</dbReference>
<sequence>MSVNALPLQYARTTDGVNIAFFSSGEGRPIVFASNIFGDAHLYGLGWPHVRCITDKLCALGWRVLRHDHRGMGSSDRDVEDLRLDGRVRDLEAVVQVAGLPRFALVGTSIGAATAIAYAARHPGMVSQLVLLSPFASGAELFELPALRVATAARVNDDHEWSVVANVLGSVSTSFGDQGLGRQIAEAIQQGTSWSGLEAHQRASKEIALAGLLPHVRLPTLVIHEPAFPFGSFDQCRQVAAGIPGARLVIVGGRSIAGTAHDGHVAVIDRFLRAGRVDGYVSVDAGPTPDARAVPDGLTHREVQVRQQLSAGLRNKEIAATLGVAVPTIERHLSNLYAKIGARGRADATAYALRHGLDSPGG</sequence>